<feature type="DNA-binding region" description="H-T-H motif" evidence="3">
    <location>
        <begin position="30"/>
        <end position="49"/>
    </location>
</feature>
<dbReference type="InterPro" id="IPR009057">
    <property type="entry name" value="Homeodomain-like_sf"/>
</dbReference>
<dbReference type="SUPFAM" id="SSF46689">
    <property type="entry name" value="Homeodomain-like"/>
    <property type="match status" value="1"/>
</dbReference>
<dbReference type="Pfam" id="PF00440">
    <property type="entry name" value="TetR_N"/>
    <property type="match status" value="1"/>
</dbReference>
<evidence type="ECO:0000256" key="1">
    <source>
        <dbReference type="ARBA" id="ARBA00022491"/>
    </source>
</evidence>
<dbReference type="InterPro" id="IPR050624">
    <property type="entry name" value="HTH-type_Tx_Regulator"/>
</dbReference>
<dbReference type="RefSeq" id="WP_244709159.1">
    <property type="nucleotide sequence ID" value="NZ_CP095073.1"/>
</dbReference>
<accession>A0ABY4EH20</accession>
<dbReference type="Gene3D" id="1.10.357.10">
    <property type="entry name" value="Tetracycline Repressor, domain 2"/>
    <property type="match status" value="1"/>
</dbReference>
<proteinExistence type="predicted"/>
<evidence type="ECO:0000256" key="3">
    <source>
        <dbReference type="PROSITE-ProRule" id="PRU00335"/>
    </source>
</evidence>
<evidence type="ECO:0000313" key="5">
    <source>
        <dbReference type="EMBL" id="UOQ43747.1"/>
    </source>
</evidence>
<organism evidence="5 6">
    <name type="scientific">Halobacillus salinarum</name>
    <dbReference type="NCBI Taxonomy" id="2932257"/>
    <lineage>
        <taxon>Bacteria</taxon>
        <taxon>Bacillati</taxon>
        <taxon>Bacillota</taxon>
        <taxon>Bacilli</taxon>
        <taxon>Bacillales</taxon>
        <taxon>Bacillaceae</taxon>
        <taxon>Halobacillus</taxon>
    </lineage>
</organism>
<protein>
    <submittedName>
        <fullName evidence="5">TetR/AcrR family transcriptional regulator</fullName>
    </submittedName>
</protein>
<dbReference type="PROSITE" id="PS50977">
    <property type="entry name" value="HTH_TETR_2"/>
    <property type="match status" value="1"/>
</dbReference>
<dbReference type="EMBL" id="CP095073">
    <property type="protein sequence ID" value="UOQ43747.1"/>
    <property type="molecule type" value="Genomic_DNA"/>
</dbReference>
<dbReference type="Proteomes" id="UP000831787">
    <property type="component" value="Chromosome"/>
</dbReference>
<reference evidence="5 6" key="1">
    <citation type="submission" date="2022-04" db="EMBL/GenBank/DDBJ databases">
        <title>Halobacillus sp. isolated from saltern.</title>
        <authorList>
            <person name="Won M."/>
            <person name="Lee C.-M."/>
            <person name="Woen H.-Y."/>
            <person name="Kwon S.-W."/>
        </authorList>
    </citation>
    <scope>NUCLEOTIDE SEQUENCE [LARGE SCALE GENOMIC DNA]</scope>
    <source>
        <strain evidence="5 6">SSBR10-3</strain>
    </source>
</reference>
<name>A0ABY4EH20_9BACI</name>
<evidence type="ECO:0000313" key="6">
    <source>
        <dbReference type="Proteomes" id="UP000831787"/>
    </source>
</evidence>
<evidence type="ECO:0000256" key="2">
    <source>
        <dbReference type="ARBA" id="ARBA00023125"/>
    </source>
</evidence>
<feature type="domain" description="HTH tetR-type" evidence="4">
    <location>
        <begin position="7"/>
        <end position="67"/>
    </location>
</feature>
<dbReference type="PANTHER" id="PTHR43479">
    <property type="entry name" value="ACREF/ENVCD OPERON REPRESSOR-RELATED"/>
    <property type="match status" value="1"/>
</dbReference>
<dbReference type="InterPro" id="IPR001647">
    <property type="entry name" value="HTH_TetR"/>
</dbReference>
<keyword evidence="2 3" id="KW-0238">DNA-binding</keyword>
<keyword evidence="6" id="KW-1185">Reference proteome</keyword>
<evidence type="ECO:0000259" key="4">
    <source>
        <dbReference type="PROSITE" id="PS50977"/>
    </source>
</evidence>
<sequence>MKVNKKQDTSEKIMIAAIDLIAERGYNGVSTEEIAKKAGFSEKTLFRHFKSKQNLLEAAFHRYHYGVEMRELFSKELVWDLHIDLIMICQNYHRIMYENRKLVQISSRERDNLPGFQEETHKHPQQLKEFLTEYFKEMYNNGKIIETDIEKQAVAFLYMNYGIAIGRMNEDPILDSIAIESLIENSVSVFARGLTP</sequence>
<keyword evidence="1" id="KW-0678">Repressor</keyword>
<dbReference type="PRINTS" id="PR00455">
    <property type="entry name" value="HTHTETR"/>
</dbReference>
<dbReference type="PANTHER" id="PTHR43479:SF11">
    <property type="entry name" value="ACREF_ENVCD OPERON REPRESSOR-RELATED"/>
    <property type="match status" value="1"/>
</dbReference>
<gene>
    <name evidence="5" type="ORF">MUN89_17965</name>
</gene>